<sequence>MEAVQQKAVLFQCSELCCESDDSDIEFVRYIFVSSDDSEEENVISVIQLHLNKRRDKVEIRPRVKNYIERIVPNYTAEEFKTHFRLLPATFEFLLGLIGPALSTTKLSGGRKPISAQKQRYSTSSTSIILSTKKLFISFLRKSEVNSLAIA</sequence>
<dbReference type="AlphaFoldDB" id="A0A026WB68"/>
<gene>
    <name evidence="1" type="ORF">X777_06421</name>
</gene>
<keyword evidence="2" id="KW-1185">Reference proteome</keyword>
<evidence type="ECO:0000313" key="2">
    <source>
        <dbReference type="Proteomes" id="UP000053097"/>
    </source>
</evidence>
<organism evidence="1 2">
    <name type="scientific">Ooceraea biroi</name>
    <name type="common">Clonal raider ant</name>
    <name type="synonym">Cerapachys biroi</name>
    <dbReference type="NCBI Taxonomy" id="2015173"/>
    <lineage>
        <taxon>Eukaryota</taxon>
        <taxon>Metazoa</taxon>
        <taxon>Ecdysozoa</taxon>
        <taxon>Arthropoda</taxon>
        <taxon>Hexapoda</taxon>
        <taxon>Insecta</taxon>
        <taxon>Pterygota</taxon>
        <taxon>Neoptera</taxon>
        <taxon>Endopterygota</taxon>
        <taxon>Hymenoptera</taxon>
        <taxon>Apocrita</taxon>
        <taxon>Aculeata</taxon>
        <taxon>Formicoidea</taxon>
        <taxon>Formicidae</taxon>
        <taxon>Dorylinae</taxon>
        <taxon>Ooceraea</taxon>
    </lineage>
</organism>
<evidence type="ECO:0000313" key="1">
    <source>
        <dbReference type="EMBL" id="EZA53342.1"/>
    </source>
</evidence>
<dbReference type="Proteomes" id="UP000053097">
    <property type="component" value="Unassembled WGS sequence"/>
</dbReference>
<protein>
    <submittedName>
        <fullName evidence="1">Uncharacterized protein</fullName>
    </submittedName>
</protein>
<reference evidence="1 2" key="1">
    <citation type="journal article" date="2014" name="Curr. Biol.">
        <title>The genome of the clonal raider ant Cerapachys biroi.</title>
        <authorList>
            <person name="Oxley P.R."/>
            <person name="Ji L."/>
            <person name="Fetter-Pruneda I."/>
            <person name="McKenzie S.K."/>
            <person name="Li C."/>
            <person name="Hu H."/>
            <person name="Zhang G."/>
            <person name="Kronauer D.J."/>
        </authorList>
    </citation>
    <scope>NUCLEOTIDE SEQUENCE [LARGE SCALE GENOMIC DNA]</scope>
</reference>
<name>A0A026WB68_OOCBI</name>
<dbReference type="EMBL" id="KK107293">
    <property type="protein sequence ID" value="EZA53342.1"/>
    <property type="molecule type" value="Genomic_DNA"/>
</dbReference>
<accession>A0A026WB68</accession>
<proteinExistence type="predicted"/>